<keyword evidence="2" id="KW-1185">Reference proteome</keyword>
<name>A0A1I4LMZ3_9PROT</name>
<evidence type="ECO:0000313" key="1">
    <source>
        <dbReference type="EMBL" id="SFL92183.1"/>
    </source>
</evidence>
<sequence length="78" mass="8637">MHYVWLLPFLGATMKHLELPHPSEMSASQRAGEIALILAAAIVRTQLAGSDKQKEVELAITSYPSVHTNPLSRKERLS</sequence>
<protein>
    <submittedName>
        <fullName evidence="1">Uncharacterized protein</fullName>
    </submittedName>
</protein>
<dbReference type="AlphaFoldDB" id="A0A1I4LMZ3"/>
<dbReference type="EMBL" id="FOUB01000007">
    <property type="protein sequence ID" value="SFL92183.1"/>
    <property type="molecule type" value="Genomic_DNA"/>
</dbReference>
<reference evidence="2" key="1">
    <citation type="submission" date="2016-10" db="EMBL/GenBank/DDBJ databases">
        <authorList>
            <person name="Varghese N."/>
            <person name="Submissions S."/>
        </authorList>
    </citation>
    <scope>NUCLEOTIDE SEQUENCE [LARGE SCALE GENOMIC DNA]</scope>
    <source>
        <strain evidence="2">Nm44</strain>
    </source>
</reference>
<proteinExistence type="predicted"/>
<dbReference type="Proteomes" id="UP000183287">
    <property type="component" value="Unassembled WGS sequence"/>
</dbReference>
<gene>
    <name evidence="1" type="ORF">SAMN05421863_100714</name>
</gene>
<organism evidence="1 2">
    <name type="scientific">Nitrosomonas communis</name>
    <dbReference type="NCBI Taxonomy" id="44574"/>
    <lineage>
        <taxon>Bacteria</taxon>
        <taxon>Pseudomonadati</taxon>
        <taxon>Pseudomonadota</taxon>
        <taxon>Betaproteobacteria</taxon>
        <taxon>Nitrosomonadales</taxon>
        <taxon>Nitrosomonadaceae</taxon>
        <taxon>Nitrosomonas</taxon>
    </lineage>
</organism>
<evidence type="ECO:0000313" key="2">
    <source>
        <dbReference type="Proteomes" id="UP000183287"/>
    </source>
</evidence>
<accession>A0A1I4LMZ3</accession>